<dbReference type="InterPro" id="IPR018763">
    <property type="entry name" value="DUF2334"/>
</dbReference>
<evidence type="ECO:0000313" key="2">
    <source>
        <dbReference type="EMBL" id="MFC4766417.1"/>
    </source>
</evidence>
<dbReference type="Pfam" id="PF13517">
    <property type="entry name" value="FG-GAP_3"/>
    <property type="match status" value="1"/>
</dbReference>
<sequence length="643" mass="72395">MRRFRITFIVLGFLLFIASILVSPQVYSYFQPATGEGRYILLRLEDVGPGDFYGTPEGIGKLKAVLGYLQEQNVPYHIAVVPRWKRYSEQGGWQEAGIDTPTPVTALFVQVLREAQSQGAILGMHGYSHQFGDSPRADGHHNSGFGNEFKVPGENTSESPAYAAERIEKSLRAFQLNGLKPAFWESPHYNSTPGQQKVFRSYMGLIYEPNKLQLRSLRDIVYVQEENDWIRSSNGSVYIPAPLRYIFNQERVQEILDKLKDYDGLASLYYHPYLEFSYLEPVMKNGEAVSQNGLPLYQYKAGESSPLHKLVEGIKTSHYRFGTIHDVVPFSPAHRVMTASHLKEGCLLTGDVNGDGKDDWVGIDTNRGQAIVTLSNLEWPRNRKTGEASNWLHNEMLKQKSVFLLMDSNGDKQMDLLQIRDHELLLFKNQSGSFRNEPENVTLPTELQSLLKDKQGKDVKWVSGYQKSNHQSLLVRLELKQHKGQTFVIENLSLVSKGVFEIPSSIALTLQTQAFLGDVDGNGYADLILIDPNTKQVWVMKGQDSQFAAPEIWYSSSHGERASAADYNGDGKTDLLFYDRNGIWQVVHSNGSKFERMPASFGPWAQNVNGMPVSGDWDGNGKADIGLYDPNRSFIDAALSYQD</sequence>
<dbReference type="InterPro" id="IPR028994">
    <property type="entry name" value="Integrin_alpha_N"/>
</dbReference>
<dbReference type="InterPro" id="IPR013517">
    <property type="entry name" value="FG-GAP"/>
</dbReference>
<protein>
    <submittedName>
        <fullName evidence="2">DUF2334 domain-containing protein</fullName>
    </submittedName>
</protein>
<dbReference type="Proteomes" id="UP001596002">
    <property type="component" value="Unassembled WGS sequence"/>
</dbReference>
<comment type="caution">
    <text evidence="2">The sequence shown here is derived from an EMBL/GenBank/DDBJ whole genome shotgun (WGS) entry which is preliminary data.</text>
</comment>
<proteinExistence type="predicted"/>
<gene>
    <name evidence="2" type="ORF">ACFO8Q_03265</name>
</gene>
<dbReference type="EMBL" id="JBHSHC010000016">
    <property type="protein sequence ID" value="MFC4766417.1"/>
    <property type="molecule type" value="Genomic_DNA"/>
</dbReference>
<dbReference type="Pfam" id="PF10096">
    <property type="entry name" value="DUF2334"/>
    <property type="match status" value="1"/>
</dbReference>
<keyword evidence="3" id="KW-1185">Reference proteome</keyword>
<dbReference type="SUPFAM" id="SSF69318">
    <property type="entry name" value="Integrin alpha N-terminal domain"/>
    <property type="match status" value="1"/>
</dbReference>
<dbReference type="Gene3D" id="2.130.10.130">
    <property type="entry name" value="Integrin alpha, N-terminal"/>
    <property type="match status" value="1"/>
</dbReference>
<dbReference type="Gene3D" id="3.20.20.370">
    <property type="entry name" value="Glycoside hydrolase/deacetylase"/>
    <property type="match status" value="1"/>
</dbReference>
<name>A0ABV9PZF0_9BACL</name>
<dbReference type="RefSeq" id="WP_380024257.1">
    <property type="nucleotide sequence ID" value="NZ_JBHSHC010000016.1"/>
</dbReference>
<dbReference type="SUPFAM" id="SSF88713">
    <property type="entry name" value="Glycoside hydrolase/deacetylase"/>
    <property type="match status" value="1"/>
</dbReference>
<evidence type="ECO:0000256" key="1">
    <source>
        <dbReference type="ARBA" id="ARBA00022729"/>
    </source>
</evidence>
<evidence type="ECO:0000313" key="3">
    <source>
        <dbReference type="Proteomes" id="UP001596002"/>
    </source>
</evidence>
<dbReference type="InterPro" id="IPR011330">
    <property type="entry name" value="Glyco_hydro/deAcase_b/a-brl"/>
</dbReference>
<dbReference type="PANTHER" id="PTHR46580">
    <property type="entry name" value="SENSOR KINASE-RELATED"/>
    <property type="match status" value="1"/>
</dbReference>
<accession>A0ABV9PZF0</accession>
<keyword evidence="1" id="KW-0732">Signal</keyword>
<organism evidence="2 3">
    <name type="scientific">Effusibacillus consociatus</name>
    <dbReference type="NCBI Taxonomy" id="1117041"/>
    <lineage>
        <taxon>Bacteria</taxon>
        <taxon>Bacillati</taxon>
        <taxon>Bacillota</taxon>
        <taxon>Bacilli</taxon>
        <taxon>Bacillales</taxon>
        <taxon>Alicyclobacillaceae</taxon>
        <taxon>Effusibacillus</taxon>
    </lineage>
</organism>
<reference evidence="3" key="1">
    <citation type="journal article" date="2019" name="Int. J. Syst. Evol. Microbiol.">
        <title>The Global Catalogue of Microorganisms (GCM) 10K type strain sequencing project: providing services to taxonomists for standard genome sequencing and annotation.</title>
        <authorList>
            <consortium name="The Broad Institute Genomics Platform"/>
            <consortium name="The Broad Institute Genome Sequencing Center for Infectious Disease"/>
            <person name="Wu L."/>
            <person name="Ma J."/>
        </authorList>
    </citation>
    <scope>NUCLEOTIDE SEQUENCE [LARGE SCALE GENOMIC DNA]</scope>
    <source>
        <strain evidence="3">WYCCWR 12678</strain>
    </source>
</reference>